<accession>T1JDU3</accession>
<dbReference type="Pfam" id="PF08395">
    <property type="entry name" value="7tm_7"/>
    <property type="match status" value="1"/>
</dbReference>
<protein>
    <recommendedName>
        <fullName evidence="9">Gustatory receptor</fullName>
    </recommendedName>
</protein>
<reference evidence="7" key="2">
    <citation type="submission" date="2015-02" db="UniProtKB">
        <authorList>
            <consortium name="EnsemblMetazoa"/>
        </authorList>
    </citation>
    <scope>IDENTIFICATION</scope>
</reference>
<keyword evidence="8" id="KW-1185">Reference proteome</keyword>
<feature type="transmembrane region" description="Helical" evidence="6">
    <location>
        <begin position="263"/>
        <end position="281"/>
    </location>
</feature>
<evidence type="ECO:0008006" key="9">
    <source>
        <dbReference type="Google" id="ProtNLM"/>
    </source>
</evidence>
<evidence type="ECO:0000256" key="1">
    <source>
        <dbReference type="ARBA" id="ARBA00004651"/>
    </source>
</evidence>
<feature type="transmembrane region" description="Helical" evidence="6">
    <location>
        <begin position="192"/>
        <end position="218"/>
    </location>
</feature>
<feature type="transmembrane region" description="Helical" evidence="6">
    <location>
        <begin position="82"/>
        <end position="100"/>
    </location>
</feature>
<keyword evidence="5 6" id="KW-0472">Membrane</keyword>
<keyword evidence="3 6" id="KW-0812">Transmembrane</keyword>
<evidence type="ECO:0000256" key="3">
    <source>
        <dbReference type="ARBA" id="ARBA00022692"/>
    </source>
</evidence>
<dbReference type="Proteomes" id="UP000014500">
    <property type="component" value="Unassembled WGS sequence"/>
</dbReference>
<proteinExistence type="predicted"/>
<comment type="subcellular location">
    <subcellularLocation>
        <location evidence="1">Cell membrane</location>
        <topology evidence="1">Multi-pass membrane protein</topology>
    </subcellularLocation>
</comment>
<dbReference type="GO" id="GO:0050909">
    <property type="term" value="P:sensory perception of taste"/>
    <property type="evidence" value="ECO:0007669"/>
    <property type="project" value="InterPro"/>
</dbReference>
<dbReference type="EnsemblMetazoa" id="SMAR011978-RA">
    <property type="protein sequence ID" value="SMAR011978-PA"/>
    <property type="gene ID" value="SMAR011978"/>
</dbReference>
<evidence type="ECO:0000313" key="7">
    <source>
        <dbReference type="EnsemblMetazoa" id="SMAR011978-PA"/>
    </source>
</evidence>
<dbReference type="GO" id="GO:0005886">
    <property type="term" value="C:plasma membrane"/>
    <property type="evidence" value="ECO:0007669"/>
    <property type="project" value="UniProtKB-SubCell"/>
</dbReference>
<dbReference type="EMBL" id="JH432114">
    <property type="status" value="NOT_ANNOTATED_CDS"/>
    <property type="molecule type" value="Genomic_DNA"/>
</dbReference>
<sequence>MKTSPVMFKQSKQAFDKYAIKLKSFWRNAFSIYGIDMCSDGKVSQRNQTIFAILALIQFTILLHFMVSNIYTILSESTITKIGYYAGLIVSGFISVYNMWSMNKRRKTMSKLHDDAISHLSGYTECVKKLWNYCVITSVCLLTLCIVDGLCSVVEVLEANVQVYNFTSLYFFNIDIADEDLYITRIVVAIEFFTVLFVSAEFVNLSVGFFTHMCHLVYYRFKHLNVKLEKILRSGKQLSNYDLFEYRKKHQLACEVTEELSCVWSPLILFWLFGFILSLCFDLRALNLQGSCLQVIAYGTDILRQLWLIFELFKAASLVNVEAHKLTEKLVTFSISKSALMDTDQMDYYVNYLLLNERLINTRIGINASGLFLLNYSSFLSMVGTVLTYVIVLYQSY</sequence>
<feature type="transmembrane region" description="Helical" evidence="6">
    <location>
        <begin position="373"/>
        <end position="394"/>
    </location>
</feature>
<evidence type="ECO:0000256" key="5">
    <source>
        <dbReference type="ARBA" id="ARBA00023136"/>
    </source>
</evidence>
<evidence type="ECO:0000256" key="2">
    <source>
        <dbReference type="ARBA" id="ARBA00022475"/>
    </source>
</evidence>
<dbReference type="HOGENOM" id="CLU_055904_0_0_1"/>
<feature type="transmembrane region" description="Helical" evidence="6">
    <location>
        <begin position="50"/>
        <end position="70"/>
    </location>
</feature>
<organism evidence="7 8">
    <name type="scientific">Strigamia maritima</name>
    <name type="common">European centipede</name>
    <name type="synonym">Geophilus maritimus</name>
    <dbReference type="NCBI Taxonomy" id="126957"/>
    <lineage>
        <taxon>Eukaryota</taxon>
        <taxon>Metazoa</taxon>
        <taxon>Ecdysozoa</taxon>
        <taxon>Arthropoda</taxon>
        <taxon>Myriapoda</taxon>
        <taxon>Chilopoda</taxon>
        <taxon>Pleurostigmophora</taxon>
        <taxon>Geophilomorpha</taxon>
        <taxon>Linotaeniidae</taxon>
        <taxon>Strigamia</taxon>
    </lineage>
</organism>
<evidence type="ECO:0000313" key="8">
    <source>
        <dbReference type="Proteomes" id="UP000014500"/>
    </source>
</evidence>
<keyword evidence="4 6" id="KW-1133">Transmembrane helix</keyword>
<dbReference type="PhylomeDB" id="T1JDU3"/>
<reference evidence="8" key="1">
    <citation type="submission" date="2011-05" db="EMBL/GenBank/DDBJ databases">
        <authorList>
            <person name="Richards S.R."/>
            <person name="Qu J."/>
            <person name="Jiang H."/>
            <person name="Jhangiani S.N."/>
            <person name="Agravi P."/>
            <person name="Goodspeed R."/>
            <person name="Gross S."/>
            <person name="Mandapat C."/>
            <person name="Jackson L."/>
            <person name="Mathew T."/>
            <person name="Pu L."/>
            <person name="Thornton R."/>
            <person name="Saada N."/>
            <person name="Wilczek-Boney K.B."/>
            <person name="Lee S."/>
            <person name="Kovar C."/>
            <person name="Wu Y."/>
            <person name="Scherer S.E."/>
            <person name="Worley K.C."/>
            <person name="Muzny D.M."/>
            <person name="Gibbs R."/>
        </authorList>
    </citation>
    <scope>NUCLEOTIDE SEQUENCE</scope>
    <source>
        <strain evidence="8">Brora</strain>
    </source>
</reference>
<dbReference type="InterPro" id="IPR013604">
    <property type="entry name" value="7TM_chemorcpt"/>
</dbReference>
<evidence type="ECO:0000256" key="6">
    <source>
        <dbReference type="SAM" id="Phobius"/>
    </source>
</evidence>
<evidence type="ECO:0000256" key="4">
    <source>
        <dbReference type="ARBA" id="ARBA00022989"/>
    </source>
</evidence>
<keyword evidence="2" id="KW-1003">Cell membrane</keyword>
<name>T1JDU3_STRMM</name>
<dbReference type="AlphaFoldDB" id="T1JDU3"/>